<dbReference type="PROSITE" id="PS50076">
    <property type="entry name" value="DNAJ_2"/>
    <property type="match status" value="1"/>
</dbReference>
<feature type="region of interest" description="Disordered" evidence="2">
    <location>
        <begin position="102"/>
        <end position="197"/>
    </location>
</feature>
<evidence type="ECO:0000256" key="2">
    <source>
        <dbReference type="SAM" id="MobiDB-lite"/>
    </source>
</evidence>
<feature type="compositionally biased region" description="Low complexity" evidence="2">
    <location>
        <begin position="172"/>
        <end position="184"/>
    </location>
</feature>
<feature type="transmembrane region" description="Helical" evidence="3">
    <location>
        <begin position="254"/>
        <end position="271"/>
    </location>
</feature>
<dbReference type="Gene3D" id="1.10.287.110">
    <property type="entry name" value="DnaJ domain"/>
    <property type="match status" value="1"/>
</dbReference>
<dbReference type="Pfam" id="PF00226">
    <property type="entry name" value="DnaJ"/>
    <property type="match status" value="1"/>
</dbReference>
<gene>
    <name evidence="5" type="primary">SPOSA6832_00992</name>
</gene>
<dbReference type="InterPro" id="IPR018253">
    <property type="entry name" value="DnaJ_domain_CS"/>
</dbReference>
<keyword evidence="3" id="KW-1133">Transmembrane helix</keyword>
<evidence type="ECO:0000256" key="1">
    <source>
        <dbReference type="ARBA" id="ARBA00023186"/>
    </source>
</evidence>
<name>A0A0D6EIQ3_SPOSA</name>
<keyword evidence="1" id="KW-0143">Chaperone</keyword>
<dbReference type="InterPro" id="IPR001623">
    <property type="entry name" value="DnaJ_domain"/>
</dbReference>
<dbReference type="PANTHER" id="PTHR44145:SF3">
    <property type="entry name" value="DNAJ HOMOLOG SUBFAMILY A MEMBER 3, MITOCHONDRIAL"/>
    <property type="match status" value="1"/>
</dbReference>
<dbReference type="InterPro" id="IPR051938">
    <property type="entry name" value="Apopto_cytoskel_mod"/>
</dbReference>
<evidence type="ECO:0000313" key="6">
    <source>
        <dbReference type="Proteomes" id="UP000243876"/>
    </source>
</evidence>
<dbReference type="SMART" id="SM00271">
    <property type="entry name" value="DnaJ"/>
    <property type="match status" value="1"/>
</dbReference>
<keyword evidence="3" id="KW-0472">Membrane</keyword>
<dbReference type="PROSITE" id="PS00636">
    <property type="entry name" value="DNAJ_1"/>
    <property type="match status" value="1"/>
</dbReference>
<dbReference type="Proteomes" id="UP000243876">
    <property type="component" value="Unassembled WGS sequence"/>
</dbReference>
<dbReference type="OrthoDB" id="445556at2759"/>
<feature type="compositionally biased region" description="Low complexity" evidence="2">
    <location>
        <begin position="134"/>
        <end position="144"/>
    </location>
</feature>
<evidence type="ECO:0000313" key="5">
    <source>
        <dbReference type="EMBL" id="CEQ39475.1"/>
    </source>
</evidence>
<dbReference type="InterPro" id="IPR036869">
    <property type="entry name" value="J_dom_sf"/>
</dbReference>
<accession>A0A0D6EIQ3</accession>
<reference evidence="6" key="1">
    <citation type="submission" date="2015-02" db="EMBL/GenBank/DDBJ databases">
        <authorList>
            <person name="Gon?alves P."/>
        </authorList>
    </citation>
    <scope>NUCLEOTIDE SEQUENCE [LARGE SCALE GENOMIC DNA]</scope>
</reference>
<dbReference type="EMBL" id="CENE01000003">
    <property type="protein sequence ID" value="CEQ39475.1"/>
    <property type="molecule type" value="Genomic_DNA"/>
</dbReference>
<dbReference type="SUPFAM" id="SSF46565">
    <property type="entry name" value="Chaperone J-domain"/>
    <property type="match status" value="1"/>
</dbReference>
<feature type="domain" description="J" evidence="4">
    <location>
        <begin position="49"/>
        <end position="118"/>
    </location>
</feature>
<dbReference type="PRINTS" id="PR00625">
    <property type="entry name" value="JDOMAIN"/>
</dbReference>
<proteinExistence type="predicted"/>
<dbReference type="AlphaFoldDB" id="A0A0D6EIQ3"/>
<dbReference type="CDD" id="cd06257">
    <property type="entry name" value="DnaJ"/>
    <property type="match status" value="1"/>
</dbReference>
<sequence length="286" mass="30833">MLLLSPASTLLRPATRAISASPGAAFTRPRLFSSTRPSRAAPALSADIDHYANLGIPRDASRKQIKEKFYELSRKYHPDAPSTSQDTPEQRTARFQALSQSYSVLSDPSSRKSYDLSLSTPGVPPHRRRPPHHPGYTPAAAGMGYAPGGYGSSATATANEERRRNRPHPSRRQAGPGAADAAGARRARSRRAGGGAADHLDRFAQRARVRHAQAAAAETRTTGGAHYRAGTAVFGAEKAEEESRLINDSSTLRSSQVVFLFGAVFVLAWLFSGGHDRHERQAGKSR</sequence>
<evidence type="ECO:0000256" key="3">
    <source>
        <dbReference type="SAM" id="Phobius"/>
    </source>
</evidence>
<keyword evidence="3" id="KW-0812">Transmembrane</keyword>
<protein>
    <submittedName>
        <fullName evidence="5">SPOSA6832_00992-mRNA-1:cds</fullName>
    </submittedName>
</protein>
<organism evidence="5 6">
    <name type="scientific">Sporidiobolus salmonicolor</name>
    <name type="common">Yeast-like fungus</name>
    <name type="synonym">Sporobolomyces salmonicolor</name>
    <dbReference type="NCBI Taxonomy" id="5005"/>
    <lineage>
        <taxon>Eukaryota</taxon>
        <taxon>Fungi</taxon>
        <taxon>Dikarya</taxon>
        <taxon>Basidiomycota</taxon>
        <taxon>Pucciniomycotina</taxon>
        <taxon>Microbotryomycetes</taxon>
        <taxon>Sporidiobolales</taxon>
        <taxon>Sporidiobolaceae</taxon>
        <taxon>Sporobolomyces</taxon>
    </lineage>
</organism>
<dbReference type="PANTHER" id="PTHR44145">
    <property type="entry name" value="DNAJ HOMOLOG SUBFAMILY A MEMBER 3, MITOCHONDRIAL"/>
    <property type="match status" value="1"/>
</dbReference>
<evidence type="ECO:0000259" key="4">
    <source>
        <dbReference type="PROSITE" id="PS50076"/>
    </source>
</evidence>
<keyword evidence="6" id="KW-1185">Reference proteome</keyword>